<dbReference type="AlphaFoldDB" id="A0AAN9AGG0"/>
<accession>A0AAN9AGG0</accession>
<evidence type="ECO:0000313" key="3">
    <source>
        <dbReference type="Proteomes" id="UP001381693"/>
    </source>
</evidence>
<dbReference type="InterPro" id="IPR036390">
    <property type="entry name" value="WH_DNA-bd_sf"/>
</dbReference>
<dbReference type="EMBL" id="JAXCGZ010000197">
    <property type="protein sequence ID" value="KAK7086424.1"/>
    <property type="molecule type" value="Genomic_DNA"/>
</dbReference>
<evidence type="ECO:0000313" key="2">
    <source>
        <dbReference type="EMBL" id="KAK7086424.1"/>
    </source>
</evidence>
<name>A0AAN9AGG0_HALRR</name>
<dbReference type="PANTHER" id="PTHR16206">
    <property type="entry name" value="DEP DOMAIN-CONTAINING"/>
    <property type="match status" value="1"/>
</dbReference>
<dbReference type="Gene3D" id="1.10.10.10">
    <property type="entry name" value="Winged helix-like DNA-binding domain superfamily/Winged helix DNA-binding domain"/>
    <property type="match status" value="1"/>
</dbReference>
<sequence length="1196" mass="133535">MSAKKAISGPYRATKLWNDAVRSFYNGMPVSRHWRGLRQYDRCFTASEAIEWLHNHLKSNPNFGSSVSREQTTKLLRKFLKAGLIEDVRGNATRPEDFRDNKELYKFSNKSPLKALRTPRTPGRTALSTIANNRNILDDGASPVLKNRWDDSTNNVPKARESALPRKGISRVIILPRKASQILGENAVNEARDLGGMQECHVVVKPLTKAETDNAWKQIFLNRLDEICNRLLFGDSSTLMNSSLISGEYLRHNMTQITSRGVVQPPEGHPDDLPNWILTAMKCMAHWPNAADASCNIPNYPGVETDVFKIVRDFFVNTAAPLITYHLYEPIIRLYIGAEFMDITCRSSNTNKSQDSGDGSYVNTNLGGGDSVENLILNMSMSSQQKTSTPNADDDRVLAPKDNEQVHLSSRAKGNSKLRETVGSDLHTPILQQTKDNHSISKLQSLKLRRLKNYTDFKDDSLYPSLLEGSSVITPQTVFVDKTENPRSFVQVNKYACELVARQPETVRSVKTNDQVRRLRRESKEAALEASGHISSDAIGSVSLPKNCCFETAFTSDSPKTRIIPQKSVDSIHLKNSDKSVKKSIRPRPVSIAVSSLVGLDDHSLGVNLWDTTKEDTLAMSATSECPRASVLSSDSSEKYVTAPIQSPLSRSRSAGNLQSLDDPSLVRMASLAAPEINDSPQKGFAGRLVDSIKRKNPRNTVIQRKRASHNKENFEGSVHHLRTKSGGYMNPALAVAPVYPDEKHPHGFVSDQEFDQGLGHFRTKSGGFLNLALAPSSNSLDHADSFDTGSSIPSPRSVASFANSQQSLQYPENRVSGSAPFITTGYARITTPDGCLSHSLSSSTSGCSSGRSLYYSVRSSASRSSTPVMPSHQVIEGKYPSATDFTSRQSVKLMGIVGPLESAYDVDLSKHLSLSANELSDRWMDRTPYGQVPPYARGGIWRHYHSSPSKRLIGRKKGTEIYFGSKACLPGLLTREGKEVAIISTQLLLLMLSPVVRRKLHLLLRMMSKMSANDKLNLDNQYSTRAIVLNTFTRSILLCDQEADYDEVLSLRIVSFMMDNHEEIMRPPQDLAVLVHRRLSQMQKSQIVYDSTVGDRGYTLTYCQQVSQAEYENQRMTGSQQFLTQLLDQIITNEKLNNKEKRKKLKEFRSLYPEVYKDRFPEDELQKTESRSSKIRNLMKFTSLTSLGRSRTLRL</sequence>
<reference evidence="2 3" key="1">
    <citation type="submission" date="2023-11" db="EMBL/GenBank/DDBJ databases">
        <title>Halocaridina rubra genome assembly.</title>
        <authorList>
            <person name="Smith C."/>
        </authorList>
    </citation>
    <scope>NUCLEOTIDE SEQUENCE [LARGE SCALE GENOMIC DNA]</scope>
    <source>
        <strain evidence="2">EP-1</strain>
        <tissue evidence="2">Whole</tissue>
    </source>
</reference>
<dbReference type="InterPro" id="IPR008936">
    <property type="entry name" value="Rho_GTPase_activation_prot"/>
</dbReference>
<dbReference type="Pfam" id="PF00610">
    <property type="entry name" value="DEP"/>
    <property type="match status" value="1"/>
</dbReference>
<dbReference type="SMART" id="SM00049">
    <property type="entry name" value="DEP"/>
    <property type="match status" value="1"/>
</dbReference>
<gene>
    <name evidence="2" type="ORF">SK128_017618</name>
</gene>
<protein>
    <recommendedName>
        <fullName evidence="1">DEP domain-containing protein</fullName>
    </recommendedName>
</protein>
<proteinExistence type="predicted"/>
<dbReference type="Proteomes" id="UP001381693">
    <property type="component" value="Unassembled WGS sequence"/>
</dbReference>
<dbReference type="PROSITE" id="PS50186">
    <property type="entry name" value="DEP"/>
    <property type="match status" value="1"/>
</dbReference>
<feature type="domain" description="DEP" evidence="1">
    <location>
        <begin position="24"/>
        <end position="109"/>
    </location>
</feature>
<comment type="caution">
    <text evidence="2">The sequence shown here is derived from an EMBL/GenBank/DDBJ whole genome shotgun (WGS) entry which is preliminary data.</text>
</comment>
<dbReference type="InterPro" id="IPR000591">
    <property type="entry name" value="DEP_dom"/>
</dbReference>
<dbReference type="InterPro" id="IPR036388">
    <property type="entry name" value="WH-like_DNA-bd_sf"/>
</dbReference>
<organism evidence="2 3">
    <name type="scientific">Halocaridina rubra</name>
    <name type="common">Hawaiian red shrimp</name>
    <dbReference type="NCBI Taxonomy" id="373956"/>
    <lineage>
        <taxon>Eukaryota</taxon>
        <taxon>Metazoa</taxon>
        <taxon>Ecdysozoa</taxon>
        <taxon>Arthropoda</taxon>
        <taxon>Crustacea</taxon>
        <taxon>Multicrustacea</taxon>
        <taxon>Malacostraca</taxon>
        <taxon>Eumalacostraca</taxon>
        <taxon>Eucarida</taxon>
        <taxon>Decapoda</taxon>
        <taxon>Pleocyemata</taxon>
        <taxon>Caridea</taxon>
        <taxon>Atyoidea</taxon>
        <taxon>Atyidae</taxon>
        <taxon>Halocaridina</taxon>
    </lineage>
</organism>
<dbReference type="PANTHER" id="PTHR16206:SF4">
    <property type="entry name" value="PROTEIN LET-99"/>
    <property type="match status" value="1"/>
</dbReference>
<dbReference type="SUPFAM" id="SSF46785">
    <property type="entry name" value="Winged helix' DNA-binding domain"/>
    <property type="match status" value="1"/>
</dbReference>
<dbReference type="SUPFAM" id="SSF48350">
    <property type="entry name" value="GTPase activation domain, GAP"/>
    <property type="match status" value="1"/>
</dbReference>
<dbReference type="GO" id="GO:0035556">
    <property type="term" value="P:intracellular signal transduction"/>
    <property type="evidence" value="ECO:0007669"/>
    <property type="project" value="InterPro"/>
</dbReference>
<evidence type="ECO:0000259" key="1">
    <source>
        <dbReference type="PROSITE" id="PS50186"/>
    </source>
</evidence>
<keyword evidence="3" id="KW-1185">Reference proteome</keyword>